<dbReference type="InterPro" id="IPR016177">
    <property type="entry name" value="DNA-bd_dom_sf"/>
</dbReference>
<dbReference type="KEGG" id="vg:5247072"/>
<evidence type="ECO:0000259" key="4">
    <source>
        <dbReference type="PROSITE" id="PS51032"/>
    </source>
</evidence>
<dbReference type="InterPro" id="IPR044925">
    <property type="entry name" value="His-Me_finger_sf"/>
</dbReference>
<name>A5H1J6_9CAUD</name>
<keyword evidence="3" id="KW-0804">Transcription</keyword>
<evidence type="ECO:0000256" key="2">
    <source>
        <dbReference type="ARBA" id="ARBA00023125"/>
    </source>
</evidence>
<dbReference type="InterPro" id="IPR001471">
    <property type="entry name" value="AP2/ERF_dom"/>
</dbReference>
<dbReference type="SUPFAM" id="SSF54060">
    <property type="entry name" value="His-Me finger endonucleases"/>
    <property type="match status" value="1"/>
</dbReference>
<evidence type="ECO:0000313" key="6">
    <source>
        <dbReference type="Proteomes" id="UP000001433"/>
    </source>
</evidence>
<feature type="domain" description="AP2/ERF" evidence="4">
    <location>
        <begin position="135"/>
        <end position="189"/>
    </location>
</feature>
<dbReference type="InterPro" id="IPR036955">
    <property type="entry name" value="AP2/ERF_dom_sf"/>
</dbReference>
<protein>
    <submittedName>
        <fullName evidence="5">p55.1</fullName>
    </submittedName>
</protein>
<dbReference type="Pfam" id="PF13392">
    <property type="entry name" value="HNH_3"/>
    <property type="match status" value="1"/>
</dbReference>
<dbReference type="Gene3D" id="3.90.75.20">
    <property type="match status" value="1"/>
</dbReference>
<evidence type="ECO:0000256" key="1">
    <source>
        <dbReference type="ARBA" id="ARBA00023015"/>
    </source>
</evidence>
<dbReference type="InterPro" id="IPR003615">
    <property type="entry name" value="HNH_nuc"/>
</dbReference>
<dbReference type="GO" id="GO:0003677">
    <property type="term" value="F:DNA binding"/>
    <property type="evidence" value="ECO:0007669"/>
    <property type="project" value="UniProtKB-KW"/>
</dbReference>
<evidence type="ECO:0000313" key="5">
    <source>
        <dbReference type="EMBL" id="ABK00200.1"/>
    </source>
</evidence>
<dbReference type="Gene3D" id="3.30.730.10">
    <property type="entry name" value="AP2/ERF domain"/>
    <property type="match status" value="1"/>
</dbReference>
<keyword evidence="1" id="KW-0805">Transcription regulation</keyword>
<reference evidence="5 6" key="1">
    <citation type="journal article" date="2007" name="BMC Genomics">
        <title>Comparison of genomes of three Xanthomonas oryzae bacteriophages.</title>
        <authorList>
            <person name="Lee C.N."/>
            <person name="Hu R.M."/>
            <person name="Chow T.Y."/>
            <person name="Lin J.W."/>
            <person name="Chen H.Y."/>
            <person name="Tseng Y.H."/>
            <person name="Weng S.F."/>
        </authorList>
    </citation>
    <scope>NUCLEOTIDE SEQUENCE</scope>
</reference>
<organism evidence="5 6">
    <name type="scientific">Xanthomonas phage Xop411</name>
    <dbReference type="NCBI Taxonomy" id="2913975"/>
    <lineage>
        <taxon>Viruses</taxon>
        <taxon>Duplodnaviria</taxon>
        <taxon>Heunggongvirae</taxon>
        <taxon>Uroviricota</taxon>
        <taxon>Caudoviricetes</taxon>
        <taxon>Xipdecavirus</taxon>
        <taxon>Xipdecavirus Xop411</taxon>
    </lineage>
</organism>
<keyword evidence="2" id="KW-0238">DNA-binding</keyword>
<dbReference type="GeneID" id="5247072"/>
<dbReference type="SMART" id="SM00380">
    <property type="entry name" value="AP2"/>
    <property type="match status" value="1"/>
</dbReference>
<dbReference type="RefSeq" id="YP_001285722.1">
    <property type="nucleotide sequence ID" value="NC_009543.1"/>
</dbReference>
<evidence type="ECO:0000256" key="3">
    <source>
        <dbReference type="ARBA" id="ARBA00023163"/>
    </source>
</evidence>
<dbReference type="Proteomes" id="UP000001433">
    <property type="component" value="Segment"/>
</dbReference>
<keyword evidence="6" id="KW-1185">Reference proteome</keyword>
<dbReference type="SUPFAM" id="SSF54171">
    <property type="entry name" value="DNA-binding domain"/>
    <property type="match status" value="1"/>
</dbReference>
<proteinExistence type="predicted"/>
<dbReference type="EMBL" id="DQ777876">
    <property type="protein sequence ID" value="ABK00200.1"/>
    <property type="molecule type" value="Genomic_DNA"/>
</dbReference>
<dbReference type="OrthoDB" id="21336at10239"/>
<dbReference type="PROSITE" id="PS51032">
    <property type="entry name" value="AP2_ERF"/>
    <property type="match status" value="1"/>
</dbReference>
<accession>A5H1J6</accession>
<sequence length="189" mass="21372">MGQDVPHSYSWQSATTLEMRNMSENNELTFEDADKLLAYEPETGVLTWKVPRNGTKGVGSVAGHIHSRGYIHVKVHGKLYKAHRLAWLISTGAWPSKQLDHINGQRDDNRIENLRECTKAENQQNQGKRSDNTSGIQGVCWHKQTGKWYARIWVNGKQINLGLFNSIDEAAQARAAAKAQHHTFNPTDR</sequence>
<dbReference type="GO" id="GO:0003700">
    <property type="term" value="F:DNA-binding transcription factor activity"/>
    <property type="evidence" value="ECO:0007669"/>
    <property type="project" value="InterPro"/>
</dbReference>